<dbReference type="SMART" id="SM00331">
    <property type="entry name" value="PP2C_SIG"/>
    <property type="match status" value="1"/>
</dbReference>
<dbReference type="Proteomes" id="UP000593892">
    <property type="component" value="Chromosome"/>
</dbReference>
<dbReference type="CDD" id="cd00143">
    <property type="entry name" value="PP2Cc"/>
    <property type="match status" value="1"/>
</dbReference>
<dbReference type="InterPro" id="IPR001932">
    <property type="entry name" value="PPM-type_phosphatase-like_dom"/>
</dbReference>
<dbReference type="SMART" id="SM00332">
    <property type="entry name" value="PP2Cc"/>
    <property type="match status" value="1"/>
</dbReference>
<keyword evidence="3" id="KW-1185">Reference proteome</keyword>
<accession>A0A7S7NT02</accession>
<sequence length="247" mass="26840">MLFETSILSRPGGREVNEDAANWRACAPDSAIWVLADGLGGHGGGEVASQRAVETLLAADPAAEPAWIADRIQAAHERIVAGQNETFELRNMHTTAVLLAAVGERAVWGHCGDSRLYLFRGGQLVEQTIDHSYVQTKVDAGDLQPREIRFHEDRNRLLASLGMSGGVRVTVRPEPLALQPGDAFLLASDGFWELVLETEMEVELAKAPSAESWIAGMHTRLMSRAEGEYDNYTAVAVWVHAGGEQAQ</sequence>
<reference evidence="2 3" key="1">
    <citation type="submission" date="2020-10" db="EMBL/GenBank/DDBJ databases">
        <title>Complete genome sequence of Paludibaculum fermentans P105T, a facultatively anaerobic acidobacterium capable of dissimilatory Fe(III) reduction.</title>
        <authorList>
            <person name="Dedysh S.N."/>
            <person name="Beletsky A.V."/>
            <person name="Kulichevskaya I.S."/>
            <person name="Mardanov A.V."/>
            <person name="Ravin N.V."/>
        </authorList>
    </citation>
    <scope>NUCLEOTIDE SEQUENCE [LARGE SCALE GENOMIC DNA]</scope>
    <source>
        <strain evidence="2 3">P105</strain>
    </source>
</reference>
<dbReference type="Pfam" id="PF13672">
    <property type="entry name" value="PP2C_2"/>
    <property type="match status" value="1"/>
</dbReference>
<gene>
    <name evidence="2" type="ORF">IRI77_04810</name>
</gene>
<proteinExistence type="predicted"/>
<dbReference type="AlphaFoldDB" id="A0A7S7NT02"/>
<dbReference type="RefSeq" id="WP_194450943.1">
    <property type="nucleotide sequence ID" value="NZ_CP063849.1"/>
</dbReference>
<dbReference type="PROSITE" id="PS51746">
    <property type="entry name" value="PPM_2"/>
    <property type="match status" value="1"/>
</dbReference>
<dbReference type="KEGG" id="pfer:IRI77_04810"/>
<protein>
    <submittedName>
        <fullName evidence="2">Serine/threonine-protein phosphatase</fullName>
    </submittedName>
</protein>
<feature type="domain" description="PPM-type phosphatase" evidence="1">
    <location>
        <begin position="4"/>
        <end position="239"/>
    </location>
</feature>
<dbReference type="Gene3D" id="3.60.40.10">
    <property type="entry name" value="PPM-type phosphatase domain"/>
    <property type="match status" value="1"/>
</dbReference>
<dbReference type="EMBL" id="CP063849">
    <property type="protein sequence ID" value="QOY89281.1"/>
    <property type="molecule type" value="Genomic_DNA"/>
</dbReference>
<name>A0A7S7NT02_PALFE</name>
<dbReference type="SUPFAM" id="SSF81606">
    <property type="entry name" value="PP2C-like"/>
    <property type="match status" value="1"/>
</dbReference>
<evidence type="ECO:0000259" key="1">
    <source>
        <dbReference type="PROSITE" id="PS51746"/>
    </source>
</evidence>
<evidence type="ECO:0000313" key="3">
    <source>
        <dbReference type="Proteomes" id="UP000593892"/>
    </source>
</evidence>
<evidence type="ECO:0000313" key="2">
    <source>
        <dbReference type="EMBL" id="QOY89281.1"/>
    </source>
</evidence>
<organism evidence="2 3">
    <name type="scientific">Paludibaculum fermentans</name>
    <dbReference type="NCBI Taxonomy" id="1473598"/>
    <lineage>
        <taxon>Bacteria</taxon>
        <taxon>Pseudomonadati</taxon>
        <taxon>Acidobacteriota</taxon>
        <taxon>Terriglobia</taxon>
        <taxon>Bryobacterales</taxon>
        <taxon>Bryobacteraceae</taxon>
        <taxon>Paludibaculum</taxon>
    </lineage>
</organism>
<dbReference type="InterPro" id="IPR036457">
    <property type="entry name" value="PPM-type-like_dom_sf"/>
</dbReference>